<organism evidence="3 4">
    <name type="scientific">Gonium pectorale</name>
    <name type="common">Green alga</name>
    <dbReference type="NCBI Taxonomy" id="33097"/>
    <lineage>
        <taxon>Eukaryota</taxon>
        <taxon>Viridiplantae</taxon>
        <taxon>Chlorophyta</taxon>
        <taxon>core chlorophytes</taxon>
        <taxon>Chlorophyceae</taxon>
        <taxon>CS clade</taxon>
        <taxon>Chlamydomonadales</taxon>
        <taxon>Volvocaceae</taxon>
        <taxon>Gonium</taxon>
    </lineage>
</organism>
<accession>A0A150GLW3</accession>
<dbReference type="AlphaFoldDB" id="A0A150GLW3"/>
<evidence type="ECO:0000313" key="3">
    <source>
        <dbReference type="EMBL" id="KXZ50310.1"/>
    </source>
</evidence>
<gene>
    <name evidence="3" type="ORF">GPECTOR_17g949</name>
</gene>
<evidence type="ECO:0000313" key="4">
    <source>
        <dbReference type="Proteomes" id="UP000075714"/>
    </source>
</evidence>
<keyword evidence="4" id="KW-1185">Reference proteome</keyword>
<keyword evidence="1" id="KW-0175">Coiled coil</keyword>
<evidence type="ECO:0000256" key="1">
    <source>
        <dbReference type="SAM" id="Coils"/>
    </source>
</evidence>
<dbReference type="Proteomes" id="UP000075714">
    <property type="component" value="Unassembled WGS sequence"/>
</dbReference>
<name>A0A150GLW3_GONPE</name>
<dbReference type="EMBL" id="LSYV01000018">
    <property type="protein sequence ID" value="KXZ50310.1"/>
    <property type="molecule type" value="Genomic_DNA"/>
</dbReference>
<comment type="caution">
    <text evidence="3">The sequence shown here is derived from an EMBL/GenBank/DDBJ whole genome shotgun (WGS) entry which is preliminary data.</text>
</comment>
<feature type="coiled-coil region" evidence="1">
    <location>
        <begin position="30"/>
        <end position="61"/>
    </location>
</feature>
<feature type="region of interest" description="Disordered" evidence="2">
    <location>
        <begin position="211"/>
        <end position="239"/>
    </location>
</feature>
<proteinExistence type="predicted"/>
<feature type="compositionally biased region" description="Low complexity" evidence="2">
    <location>
        <begin position="226"/>
        <end position="239"/>
    </location>
</feature>
<evidence type="ECO:0000256" key="2">
    <source>
        <dbReference type="SAM" id="MobiDB-lite"/>
    </source>
</evidence>
<protein>
    <submittedName>
        <fullName evidence="3">Uncharacterized protein</fullName>
    </submittedName>
</protein>
<reference evidence="4" key="1">
    <citation type="journal article" date="2016" name="Nat. Commun.">
        <title>The Gonium pectorale genome demonstrates co-option of cell cycle regulation during the evolution of multicellularity.</title>
        <authorList>
            <person name="Hanschen E.R."/>
            <person name="Marriage T.N."/>
            <person name="Ferris P.J."/>
            <person name="Hamaji T."/>
            <person name="Toyoda A."/>
            <person name="Fujiyama A."/>
            <person name="Neme R."/>
            <person name="Noguchi H."/>
            <person name="Minakuchi Y."/>
            <person name="Suzuki M."/>
            <person name="Kawai-Toyooka H."/>
            <person name="Smith D.R."/>
            <person name="Sparks H."/>
            <person name="Anderson J."/>
            <person name="Bakaric R."/>
            <person name="Luria V."/>
            <person name="Karger A."/>
            <person name="Kirschner M.W."/>
            <person name="Durand P.M."/>
            <person name="Michod R.E."/>
            <person name="Nozaki H."/>
            <person name="Olson B.J."/>
        </authorList>
    </citation>
    <scope>NUCLEOTIDE SEQUENCE [LARGE SCALE GENOMIC DNA]</scope>
    <source>
        <strain evidence="4">NIES-2863</strain>
    </source>
</reference>
<sequence length="450" mass="49575">MACEAIDMRVYHGSDTAELVQLRAHLEGLVVSAEQRLTQQLQEAAEQRQLQRQRYDDSHEELVAAMARMRELGIWRELAQEDANDVQPRTFTAPAIRPPAQQDDGAPPAQGAALGVAGLARLALPRPADAAMSELERVYHGSDTAELVQLRAHLEGLVVSAEQRLTQQLQEAAEQRQLQRQRDHDSHEELVAAMARMRELGIWKELAQEDANDVQPRPFTAPSNRPPAQQDDGAPAAQGAALGVAGLARLALPRPADAAMSELEERMYNHMLKGQQPCQVRSMANKGGRLLKGEHGKNVDMLKGITNNIAKQLPPLLKEAADTVFGALGWPADGDILVWFDMDPLVSLLAPAEYEVLYQAWSAMPRDARDNASIGPVVTWRVRRAKIGYSKCVLVPKGWGDVVAILLFAFLRQLAQARSGRPTMWPAMARLAGEGQAWVRMPERRGTAEP</sequence>